<dbReference type="RefSeq" id="WP_005853835.1">
    <property type="nucleotide sequence ID" value="NZ_BQOC01000001.1"/>
</dbReference>
<reference evidence="20 21" key="2">
    <citation type="journal article" date="2019" name="Nat. Med.">
        <title>A library of human gut bacterial isolates paired with longitudinal multiomics data enables mechanistic microbiome research.</title>
        <authorList>
            <person name="Poyet M."/>
            <person name="Groussin M."/>
            <person name="Gibbons S.M."/>
            <person name="Avila-Pacheco J."/>
            <person name="Jiang X."/>
            <person name="Kearney S.M."/>
            <person name="Perrotta A.R."/>
            <person name="Berdy B."/>
            <person name="Zhao S."/>
            <person name="Lieberman T.D."/>
            <person name="Swanson P.K."/>
            <person name="Smith M."/>
            <person name="Roesemann S."/>
            <person name="Alexander J.E."/>
            <person name="Rich S.A."/>
            <person name="Livny J."/>
            <person name="Vlamakis H."/>
            <person name="Clish C."/>
            <person name="Bullock K."/>
            <person name="Deik A."/>
            <person name="Scott J."/>
            <person name="Pierce K.A."/>
            <person name="Xavier R.J."/>
            <person name="Alm E.J."/>
        </authorList>
    </citation>
    <scope>NUCLEOTIDE SEQUENCE [LARGE SCALE GENOMIC DNA]</scope>
    <source>
        <strain evidence="17 20">BIOML-A2</strain>
        <strain evidence="18 21">BIOML-A20</strain>
    </source>
</reference>
<evidence type="ECO:0000256" key="8">
    <source>
        <dbReference type="ARBA" id="ARBA00023098"/>
    </source>
</evidence>
<evidence type="ECO:0000256" key="13">
    <source>
        <dbReference type="HAMAP-Rule" id="MF_01815"/>
    </source>
</evidence>
<dbReference type="GO" id="GO:0006633">
    <property type="term" value="P:fatty acid biosynthetic process"/>
    <property type="evidence" value="ECO:0007669"/>
    <property type="project" value="UniProtKB-UniRule"/>
</dbReference>
<reference evidence="16 19" key="1">
    <citation type="submission" date="2015-09" db="EMBL/GenBank/DDBJ databases">
        <authorList>
            <consortium name="Pathogen Informatics"/>
        </authorList>
    </citation>
    <scope>NUCLEOTIDE SEQUENCE [LARGE SCALE GENOMIC DNA]</scope>
    <source>
        <strain evidence="16 19">2789STDY5608872</strain>
    </source>
</reference>
<dbReference type="EMBL" id="CYXP01000004">
    <property type="protein sequence ID" value="CUN08876.1"/>
    <property type="molecule type" value="Genomic_DNA"/>
</dbReference>
<evidence type="ECO:0000256" key="4">
    <source>
        <dbReference type="ARBA" id="ARBA00022490"/>
    </source>
</evidence>
<dbReference type="InterPro" id="IPR004655">
    <property type="entry name" value="FabH"/>
</dbReference>
<evidence type="ECO:0000256" key="12">
    <source>
        <dbReference type="ARBA" id="ARBA00051096"/>
    </source>
</evidence>
<evidence type="ECO:0000256" key="1">
    <source>
        <dbReference type="ARBA" id="ARBA00005194"/>
    </source>
</evidence>
<comment type="subcellular location">
    <subcellularLocation>
        <location evidence="13">Cytoplasm</location>
    </subcellularLocation>
</comment>
<organism evidence="16 19">
    <name type="scientific">Parabacteroides distasonis</name>
    <dbReference type="NCBI Taxonomy" id="823"/>
    <lineage>
        <taxon>Bacteria</taxon>
        <taxon>Pseudomonadati</taxon>
        <taxon>Bacteroidota</taxon>
        <taxon>Bacteroidia</taxon>
        <taxon>Bacteroidales</taxon>
        <taxon>Tannerellaceae</taxon>
        <taxon>Parabacteroides</taxon>
    </lineage>
</organism>
<feature type="domain" description="Beta-ketoacyl-[acyl-carrier-protein] synthase III N-terminal" evidence="15">
    <location>
        <begin position="110"/>
        <end position="188"/>
    </location>
</feature>
<gene>
    <name evidence="16" type="primary">fabH_3</name>
    <name evidence="13 17" type="synonym">fabH</name>
    <name evidence="16" type="ORF">ERS852429_01864</name>
    <name evidence="17" type="ORF">GKD68_12675</name>
    <name evidence="18" type="ORF">GKD70_15435</name>
</gene>
<evidence type="ECO:0000313" key="17">
    <source>
        <dbReference type="EMBL" id="MRZ55588.1"/>
    </source>
</evidence>
<dbReference type="InterPro" id="IPR016039">
    <property type="entry name" value="Thiolase-like"/>
</dbReference>
<keyword evidence="8 13" id="KW-0443">Lipid metabolism</keyword>
<dbReference type="CDD" id="cd00830">
    <property type="entry name" value="KAS_III"/>
    <property type="match status" value="1"/>
</dbReference>
<evidence type="ECO:0000256" key="2">
    <source>
        <dbReference type="ARBA" id="ARBA00008642"/>
    </source>
</evidence>
<evidence type="ECO:0000256" key="5">
    <source>
        <dbReference type="ARBA" id="ARBA00022516"/>
    </source>
</evidence>
<comment type="subunit">
    <text evidence="13">Homodimer.</text>
</comment>
<dbReference type="AlphaFoldDB" id="A0A173U3G1"/>
<evidence type="ECO:0000259" key="15">
    <source>
        <dbReference type="Pfam" id="PF08545"/>
    </source>
</evidence>
<evidence type="ECO:0000256" key="7">
    <source>
        <dbReference type="ARBA" id="ARBA00022832"/>
    </source>
</evidence>
<keyword evidence="5 13" id="KW-0444">Lipid biosynthesis</keyword>
<feature type="domain" description="Beta-ketoacyl-[acyl-carrier-protein] synthase III C-terminal" evidence="14">
    <location>
        <begin position="241"/>
        <end position="327"/>
    </location>
</feature>
<keyword evidence="6 13" id="KW-0808">Transferase</keyword>
<protein>
    <recommendedName>
        <fullName evidence="3 13">Beta-ketoacyl-[acyl-carrier-protein] synthase III</fullName>
        <shortName evidence="13">Beta-ketoacyl-ACP synthase III</shortName>
        <shortName evidence="13">KAS III</shortName>
        <ecNumber evidence="3 13">2.3.1.180</ecNumber>
    </recommendedName>
    <alternativeName>
        <fullName evidence="13">3-oxoacyl-[acyl-carrier-protein] synthase 3</fullName>
    </alternativeName>
    <alternativeName>
        <fullName evidence="13">3-oxoacyl-[acyl-carrier-protein] synthase III</fullName>
    </alternativeName>
</protein>
<dbReference type="Pfam" id="PF08545">
    <property type="entry name" value="ACP_syn_III"/>
    <property type="match status" value="1"/>
</dbReference>
<keyword evidence="10 13" id="KW-0511">Multifunctional enzyme</keyword>
<feature type="active site" evidence="13">
    <location>
        <position position="116"/>
    </location>
</feature>
<dbReference type="EC" id="2.3.1.180" evidence="3 13"/>
<dbReference type="Gene3D" id="3.40.47.10">
    <property type="match status" value="1"/>
</dbReference>
<evidence type="ECO:0000256" key="6">
    <source>
        <dbReference type="ARBA" id="ARBA00022679"/>
    </source>
</evidence>
<evidence type="ECO:0000313" key="16">
    <source>
        <dbReference type="EMBL" id="CUN08876.1"/>
    </source>
</evidence>
<keyword evidence="11 13" id="KW-0012">Acyltransferase</keyword>
<evidence type="ECO:0000313" key="20">
    <source>
        <dbReference type="Proteomes" id="UP000432516"/>
    </source>
</evidence>
<dbReference type="HAMAP" id="MF_01815">
    <property type="entry name" value="FabH"/>
    <property type="match status" value="1"/>
</dbReference>
<dbReference type="OrthoDB" id="9815506at2"/>
<dbReference type="GO" id="GO:0004315">
    <property type="term" value="F:3-oxoacyl-[acyl-carrier-protein] synthase activity"/>
    <property type="evidence" value="ECO:0007669"/>
    <property type="project" value="InterPro"/>
</dbReference>
<feature type="active site" evidence="13">
    <location>
        <position position="286"/>
    </location>
</feature>
<proteinExistence type="inferred from homology"/>
<dbReference type="Proteomes" id="UP000441609">
    <property type="component" value="Unassembled WGS sequence"/>
</dbReference>
<dbReference type="PANTHER" id="PTHR34069">
    <property type="entry name" value="3-OXOACYL-[ACYL-CARRIER-PROTEIN] SYNTHASE 3"/>
    <property type="match status" value="1"/>
</dbReference>
<dbReference type="EMBL" id="WKMO01000015">
    <property type="protein sequence ID" value="MSB74657.1"/>
    <property type="molecule type" value="Genomic_DNA"/>
</dbReference>
<comment type="catalytic activity">
    <reaction evidence="12">
        <text>malonyl-[ACP] + acetyl-CoA + H(+) = 3-oxobutanoyl-[ACP] + CO2 + CoA</text>
        <dbReference type="Rhea" id="RHEA:12080"/>
        <dbReference type="Rhea" id="RHEA-COMP:9623"/>
        <dbReference type="Rhea" id="RHEA-COMP:9625"/>
        <dbReference type="ChEBI" id="CHEBI:15378"/>
        <dbReference type="ChEBI" id="CHEBI:16526"/>
        <dbReference type="ChEBI" id="CHEBI:57287"/>
        <dbReference type="ChEBI" id="CHEBI:57288"/>
        <dbReference type="ChEBI" id="CHEBI:78449"/>
        <dbReference type="ChEBI" id="CHEBI:78450"/>
        <dbReference type="EC" id="2.3.1.180"/>
    </reaction>
    <physiologicalReaction direction="left-to-right" evidence="12">
        <dbReference type="Rhea" id="RHEA:12081"/>
    </physiologicalReaction>
</comment>
<comment type="function">
    <text evidence="13">Catalyzes the condensation reaction of fatty acid synthesis by the addition to an acyl acceptor of two carbons from malonyl-ACP. Catalyzes the first condensation reaction which initiates fatty acid synthesis and may therefore play a role in governing the total rate of fatty acid production. Possesses both acetoacetyl-ACP synthase and acetyl transacylase activities. Its substrate specificity determines the biosynthesis of branched-chain and/or straight-chain of fatty acids.</text>
</comment>
<comment type="domain">
    <text evidence="13">The last Arg residue of the ACP-binding site is essential for the weak association between ACP/AcpP and FabH.</text>
</comment>
<comment type="similarity">
    <text evidence="2 13">Belongs to the thiolase-like superfamily. FabH family.</text>
</comment>
<dbReference type="NCBIfam" id="TIGR00747">
    <property type="entry name" value="fabH"/>
    <property type="match status" value="1"/>
</dbReference>
<dbReference type="FunFam" id="3.40.47.10:FF:000004">
    <property type="entry name" value="3-oxoacyl-[acyl-carrier-protein] synthase 3"/>
    <property type="match status" value="1"/>
</dbReference>
<dbReference type="PANTHER" id="PTHR34069:SF2">
    <property type="entry name" value="BETA-KETOACYL-[ACYL-CARRIER-PROTEIN] SYNTHASE III"/>
    <property type="match status" value="1"/>
</dbReference>
<evidence type="ECO:0000256" key="3">
    <source>
        <dbReference type="ARBA" id="ARBA00012333"/>
    </source>
</evidence>
<dbReference type="UniPathway" id="UPA00094"/>
<dbReference type="EMBL" id="WKNE01000009">
    <property type="protein sequence ID" value="MRZ55588.1"/>
    <property type="molecule type" value="Genomic_DNA"/>
</dbReference>
<keyword evidence="9 13" id="KW-0275">Fatty acid biosynthesis</keyword>
<dbReference type="InterPro" id="IPR013751">
    <property type="entry name" value="ACP_syn_III_N"/>
</dbReference>
<dbReference type="GO" id="GO:0005737">
    <property type="term" value="C:cytoplasm"/>
    <property type="evidence" value="ECO:0007669"/>
    <property type="project" value="UniProtKB-SubCell"/>
</dbReference>
<keyword evidence="7 13" id="KW-0276">Fatty acid metabolism</keyword>
<dbReference type="GO" id="GO:0033818">
    <property type="term" value="F:beta-ketoacyl-acyl-carrier-protein synthase III activity"/>
    <property type="evidence" value="ECO:0007669"/>
    <property type="project" value="UniProtKB-UniRule"/>
</dbReference>
<sequence length="334" mass="36823">MDKINAVITGVGGYVPEDVLTNEDISRMVDTTDEWIMTRVGIKERRILKGEGVGLSYMGIRAVKQLLEKTNLNPEEVEVILTATTTPDHHFPTTSSIIAYHTGCKNAMTFDMQGACAGFLYALETGANYIRSGRYKKVVVVSGDKMTSITDYQDRSTCPLFGDACGAVLLEPTTEEFGILDTILRTDGVGYPHLIMKSGGSAYPPSHETVDNREHFVYQDGRVVFKYAVSYMADVAAEIAEKNGLTHDDIAWIVPHQANLRIIDATAKRLGVDMDKVMINIQKYGNTSAGTIPICLWEWENQLKKGDNLILAAFGAGFTWGAVYLKWGYDGKKA</sequence>
<comment type="pathway">
    <text evidence="1 13">Lipid metabolism; fatty acid biosynthesis.</text>
</comment>
<dbReference type="NCBIfam" id="NF006829">
    <property type="entry name" value="PRK09352.1"/>
    <property type="match status" value="1"/>
</dbReference>
<dbReference type="Proteomes" id="UP000095591">
    <property type="component" value="Unassembled WGS sequence"/>
</dbReference>
<dbReference type="Pfam" id="PF08541">
    <property type="entry name" value="ACP_syn_III_C"/>
    <property type="match status" value="1"/>
</dbReference>
<keyword evidence="4 13" id="KW-0963">Cytoplasm</keyword>
<feature type="active site" evidence="13">
    <location>
        <position position="256"/>
    </location>
</feature>
<name>A0A173U3G1_PARDI</name>
<evidence type="ECO:0000256" key="11">
    <source>
        <dbReference type="ARBA" id="ARBA00023315"/>
    </source>
</evidence>
<dbReference type="Proteomes" id="UP000432516">
    <property type="component" value="Unassembled WGS sequence"/>
</dbReference>
<dbReference type="InterPro" id="IPR013747">
    <property type="entry name" value="ACP_syn_III_C"/>
</dbReference>
<evidence type="ECO:0000256" key="9">
    <source>
        <dbReference type="ARBA" id="ARBA00023160"/>
    </source>
</evidence>
<feature type="region of interest" description="ACP-binding" evidence="13">
    <location>
        <begin position="257"/>
        <end position="261"/>
    </location>
</feature>
<dbReference type="GO" id="GO:0044550">
    <property type="term" value="P:secondary metabolite biosynthetic process"/>
    <property type="evidence" value="ECO:0007669"/>
    <property type="project" value="TreeGrafter"/>
</dbReference>
<evidence type="ECO:0000313" key="19">
    <source>
        <dbReference type="Proteomes" id="UP000095591"/>
    </source>
</evidence>
<evidence type="ECO:0000259" key="14">
    <source>
        <dbReference type="Pfam" id="PF08541"/>
    </source>
</evidence>
<evidence type="ECO:0000313" key="21">
    <source>
        <dbReference type="Proteomes" id="UP000441609"/>
    </source>
</evidence>
<evidence type="ECO:0000256" key="10">
    <source>
        <dbReference type="ARBA" id="ARBA00023268"/>
    </source>
</evidence>
<accession>A0A173U3G1</accession>
<evidence type="ECO:0000313" key="18">
    <source>
        <dbReference type="EMBL" id="MSB74657.1"/>
    </source>
</evidence>
<dbReference type="SUPFAM" id="SSF53901">
    <property type="entry name" value="Thiolase-like"/>
    <property type="match status" value="1"/>
</dbReference>